<comment type="caution">
    <text evidence="2">The sequence shown here is derived from an EMBL/GenBank/DDBJ whole genome shotgun (WGS) entry which is preliminary data.</text>
</comment>
<gene>
    <name evidence="2" type="ORF">GCM10007390_17600</name>
</gene>
<proteinExistence type="predicted"/>
<dbReference type="Pfam" id="PF19404">
    <property type="entry name" value="DUF5977"/>
    <property type="match status" value="1"/>
</dbReference>
<dbReference type="AlphaFoldDB" id="A0A8J3D386"/>
<keyword evidence="3" id="KW-1185">Reference proteome</keyword>
<dbReference type="RefSeq" id="WP_189563935.1">
    <property type="nucleotide sequence ID" value="NZ_BMXF01000001.1"/>
</dbReference>
<dbReference type="Proteomes" id="UP000598271">
    <property type="component" value="Unassembled WGS sequence"/>
</dbReference>
<evidence type="ECO:0000259" key="1">
    <source>
        <dbReference type="Pfam" id="PF19404"/>
    </source>
</evidence>
<name>A0A8J3D386_9BACT</name>
<evidence type="ECO:0000313" key="3">
    <source>
        <dbReference type="Proteomes" id="UP000598271"/>
    </source>
</evidence>
<feature type="domain" description="DUF5977" evidence="1">
    <location>
        <begin position="485"/>
        <end position="546"/>
    </location>
</feature>
<accession>A0A8J3D386</accession>
<dbReference type="InterPro" id="IPR046020">
    <property type="entry name" value="DUF5977"/>
</dbReference>
<dbReference type="EMBL" id="BMXF01000001">
    <property type="protein sequence ID" value="GHB64197.1"/>
    <property type="molecule type" value="Genomic_DNA"/>
</dbReference>
<organism evidence="2 3">
    <name type="scientific">Persicitalea jodogahamensis</name>
    <dbReference type="NCBI Taxonomy" id="402147"/>
    <lineage>
        <taxon>Bacteria</taxon>
        <taxon>Pseudomonadati</taxon>
        <taxon>Bacteroidota</taxon>
        <taxon>Cytophagia</taxon>
        <taxon>Cytophagales</taxon>
        <taxon>Spirosomataceae</taxon>
        <taxon>Persicitalea</taxon>
    </lineage>
</organism>
<protein>
    <recommendedName>
        <fullName evidence="1">DUF5977 domain-containing protein</fullName>
    </recommendedName>
</protein>
<reference evidence="2 3" key="1">
    <citation type="journal article" date="2014" name="Int. J. Syst. Evol. Microbiol.">
        <title>Complete genome sequence of Corynebacterium casei LMG S-19264T (=DSM 44701T), isolated from a smear-ripened cheese.</title>
        <authorList>
            <consortium name="US DOE Joint Genome Institute (JGI-PGF)"/>
            <person name="Walter F."/>
            <person name="Albersmeier A."/>
            <person name="Kalinowski J."/>
            <person name="Ruckert C."/>
        </authorList>
    </citation>
    <scope>NUCLEOTIDE SEQUENCE [LARGE SCALE GENOMIC DNA]</scope>
    <source>
        <strain evidence="2 3">KCTC 12866</strain>
    </source>
</reference>
<sequence>MDYLATIQHQALALTRNPVVVAVDPVVLPGGQSRVDLAYFCELFVQKSFQSGQFDSISVSEASEEPPTASSTTSAGAYFELQTRLDDLLVARPPVLGSTSIEVCADMTRQYYTTITRKNAGTLLDTEQRTSSWAIKAGIAERDYDTYRDLFFTRHIGGGRRFLTWQPDNKLVRTDQPEWLYFLTNFSPAPARLLVRVRCLYADNTRDTYTALSLNNASYMTVYAVPVGMGALGLSTRPKTVIRYEVWLSNEFEEMISEVRSFRVWTEHFEEIRYLLYQNGLGGYDTVAFVGNPVESVKVSRQLVERFVGHDYLPTLSEEVINEVTGERQITLVTGDRMTAAHRTYFEDLLLSQEFYLADATDWLPLTPTFDSLTTDSIEEWPIGRSLTFRYANPVTRFSRLPKIAKETRPTGWRQWSTSCEIGANGLRSGRRIVNELVRYFLDDGTNVRPLITKANTPGTEGYISPWATADCDAITTPFRSLAISQSSTKKRSNCASGNVGTTWTIDVPANAFGSELSQADADAKAKAAATALDTQELADANGACILAAPVTLGLQNSTTPIGGQNSPVVALILNGDEVVPNTDTLGGGNIRYASNGLAAGTYSFDVRILYASSPFQQLRLTIASKGLESPVLAGNQTYRFANVIVNWGDAPIIIKAVQV</sequence>
<evidence type="ECO:0000313" key="2">
    <source>
        <dbReference type="EMBL" id="GHB64197.1"/>
    </source>
</evidence>